<gene>
    <name evidence="12" type="ORF">BN9_023240</name>
</gene>
<keyword evidence="6 8" id="KW-0103">Bromodomain</keyword>
<dbReference type="SMART" id="SM00297">
    <property type="entry name" value="BROMO"/>
    <property type="match status" value="1"/>
</dbReference>
<dbReference type="InterPro" id="IPR011011">
    <property type="entry name" value="Znf_FYVE_PHD"/>
</dbReference>
<dbReference type="CDD" id="cd15532">
    <property type="entry name" value="PHD2_CHD_II"/>
    <property type="match status" value="1"/>
</dbReference>
<dbReference type="InterPro" id="IPR019787">
    <property type="entry name" value="Znf_PHD-finger"/>
</dbReference>
<dbReference type="PANTHER" id="PTHR45915">
    <property type="entry name" value="TRANSCRIPTION INTERMEDIARY FACTOR"/>
    <property type="match status" value="1"/>
</dbReference>
<evidence type="ECO:0000256" key="4">
    <source>
        <dbReference type="ARBA" id="ARBA00022833"/>
    </source>
</evidence>
<evidence type="ECO:0000313" key="13">
    <source>
        <dbReference type="Proteomes" id="UP000053237"/>
    </source>
</evidence>
<dbReference type="InterPro" id="IPR001965">
    <property type="entry name" value="Znf_PHD"/>
</dbReference>
<keyword evidence="5" id="KW-0175">Coiled coil</keyword>
<protein>
    <recommendedName>
        <fullName evidence="14">PHD-type domain-containing protein</fullName>
    </recommendedName>
</protein>
<evidence type="ECO:0000256" key="6">
    <source>
        <dbReference type="ARBA" id="ARBA00023117"/>
    </source>
</evidence>
<evidence type="ECO:0000256" key="3">
    <source>
        <dbReference type="ARBA" id="ARBA00022771"/>
    </source>
</evidence>
<evidence type="ECO:0000256" key="1">
    <source>
        <dbReference type="ARBA" id="ARBA00004123"/>
    </source>
</evidence>
<evidence type="ECO:0000256" key="9">
    <source>
        <dbReference type="PROSITE-ProRule" id="PRU00146"/>
    </source>
</evidence>
<dbReference type="Proteomes" id="UP000053237">
    <property type="component" value="Unassembled WGS sequence"/>
</dbReference>
<dbReference type="GO" id="GO:0000785">
    <property type="term" value="C:chromatin"/>
    <property type="evidence" value="ECO:0007669"/>
    <property type="project" value="TreeGrafter"/>
</dbReference>
<evidence type="ECO:0000256" key="2">
    <source>
        <dbReference type="ARBA" id="ARBA00022723"/>
    </source>
</evidence>
<keyword evidence="3 9" id="KW-0863">Zinc-finger</keyword>
<name>A0A024G5F0_9STRA</name>
<dbReference type="OrthoDB" id="115879at2759"/>
<comment type="subcellular location">
    <subcellularLocation>
        <location evidence="1">Nucleus</location>
    </subcellularLocation>
</comment>
<reference evidence="12 13" key="1">
    <citation type="submission" date="2012-05" db="EMBL/GenBank/DDBJ databases">
        <title>Recombination and specialization in a pathogen metapopulation.</title>
        <authorList>
            <person name="Gardiner A."/>
            <person name="Kemen E."/>
            <person name="Schultz-Larsen T."/>
            <person name="MacLean D."/>
            <person name="Van Oosterhout C."/>
            <person name="Jones J.D.G."/>
        </authorList>
    </citation>
    <scope>NUCLEOTIDE SEQUENCE [LARGE SCALE GENOMIC DNA]</scope>
    <source>
        <strain evidence="12 13">Ac Nc2</strain>
    </source>
</reference>
<dbReference type="InterPro" id="IPR036427">
    <property type="entry name" value="Bromodomain-like_sf"/>
</dbReference>
<keyword evidence="4" id="KW-0862">Zinc</keyword>
<evidence type="ECO:0000259" key="11">
    <source>
        <dbReference type="PROSITE" id="PS50016"/>
    </source>
</evidence>
<dbReference type="EMBL" id="CAIX01000021">
    <property type="protein sequence ID" value="CCI41540.1"/>
    <property type="molecule type" value="Genomic_DNA"/>
</dbReference>
<dbReference type="PANTHER" id="PTHR45915:SF2">
    <property type="entry name" value="TOUTATIS, ISOFORM E"/>
    <property type="match status" value="1"/>
</dbReference>
<feature type="domain" description="Bromo" evidence="10">
    <location>
        <begin position="518"/>
        <end position="592"/>
    </location>
</feature>
<comment type="caution">
    <text evidence="12">The sequence shown here is derived from an EMBL/GenBank/DDBJ whole genome shotgun (WGS) entry which is preliminary data.</text>
</comment>
<dbReference type="PROSITE" id="PS50014">
    <property type="entry name" value="BROMODOMAIN_2"/>
    <property type="match status" value="1"/>
</dbReference>
<dbReference type="SUPFAM" id="SSF57903">
    <property type="entry name" value="FYVE/PHD zinc finger"/>
    <property type="match status" value="1"/>
</dbReference>
<accession>A0A024G5F0</accession>
<dbReference type="PROSITE" id="PS01359">
    <property type="entry name" value="ZF_PHD_1"/>
    <property type="match status" value="1"/>
</dbReference>
<dbReference type="Gene3D" id="3.30.40.10">
    <property type="entry name" value="Zinc/RING finger domain, C3HC4 (zinc finger)"/>
    <property type="match status" value="1"/>
</dbReference>
<dbReference type="InterPro" id="IPR019786">
    <property type="entry name" value="Zinc_finger_PHD-type_CS"/>
</dbReference>
<dbReference type="CDD" id="cd04369">
    <property type="entry name" value="Bromodomain"/>
    <property type="match status" value="1"/>
</dbReference>
<evidence type="ECO:0000313" key="12">
    <source>
        <dbReference type="EMBL" id="CCI41540.1"/>
    </source>
</evidence>
<evidence type="ECO:0000259" key="10">
    <source>
        <dbReference type="PROSITE" id="PS50014"/>
    </source>
</evidence>
<keyword evidence="13" id="KW-1185">Reference proteome</keyword>
<organism evidence="12 13">
    <name type="scientific">Albugo candida</name>
    <dbReference type="NCBI Taxonomy" id="65357"/>
    <lineage>
        <taxon>Eukaryota</taxon>
        <taxon>Sar</taxon>
        <taxon>Stramenopiles</taxon>
        <taxon>Oomycota</taxon>
        <taxon>Peronosporomycetes</taxon>
        <taxon>Albuginales</taxon>
        <taxon>Albuginaceae</taxon>
        <taxon>Albugo</taxon>
    </lineage>
</organism>
<evidence type="ECO:0000256" key="7">
    <source>
        <dbReference type="ARBA" id="ARBA00023242"/>
    </source>
</evidence>
<keyword evidence="7" id="KW-0539">Nucleus</keyword>
<feature type="domain" description="PHD-type" evidence="11">
    <location>
        <begin position="442"/>
        <end position="489"/>
    </location>
</feature>
<evidence type="ECO:0000256" key="5">
    <source>
        <dbReference type="ARBA" id="ARBA00023054"/>
    </source>
</evidence>
<keyword evidence="2" id="KW-0479">Metal-binding</keyword>
<dbReference type="SMART" id="SM00249">
    <property type="entry name" value="PHD"/>
    <property type="match status" value="1"/>
</dbReference>
<dbReference type="AlphaFoldDB" id="A0A024G5F0"/>
<dbReference type="SUPFAM" id="SSF47370">
    <property type="entry name" value="Bromodomain"/>
    <property type="match status" value="1"/>
</dbReference>
<proteinExistence type="predicted"/>
<dbReference type="Pfam" id="PF00628">
    <property type="entry name" value="PHD"/>
    <property type="match status" value="1"/>
</dbReference>
<dbReference type="InParanoid" id="A0A024G5F0"/>
<dbReference type="PROSITE" id="PS50016">
    <property type="entry name" value="ZF_PHD_2"/>
    <property type="match status" value="1"/>
</dbReference>
<dbReference type="InterPro" id="IPR001487">
    <property type="entry name" value="Bromodomain"/>
</dbReference>
<dbReference type="PRINTS" id="PR00503">
    <property type="entry name" value="BROMODOMAIN"/>
</dbReference>
<evidence type="ECO:0000256" key="8">
    <source>
        <dbReference type="PROSITE-ProRule" id="PRU00035"/>
    </source>
</evidence>
<dbReference type="GO" id="GO:0005634">
    <property type="term" value="C:nucleus"/>
    <property type="evidence" value="ECO:0007669"/>
    <property type="project" value="UniProtKB-SubCell"/>
</dbReference>
<dbReference type="Pfam" id="PF00439">
    <property type="entry name" value="Bromodomain"/>
    <property type="match status" value="1"/>
</dbReference>
<dbReference type="GO" id="GO:0008270">
    <property type="term" value="F:zinc ion binding"/>
    <property type="evidence" value="ECO:0007669"/>
    <property type="project" value="UniProtKB-KW"/>
</dbReference>
<sequence length="625" mass="71207">MSSCHSTEEGIKLIPHKTPSKEIWLNAIMTRQSDQIETIHEPVDRDFLPTAADTGCHKSKSDRMTDDLAERAVIEQILLLLYAQTEETECSYIRNEICHICGPGSQSDKITVVNCCARLTISHSFCQRHFDYVSTTLYTEATNTRKLKCPVCCLKCLCDKCAVERKTLFQRYREWNHLSNNSTQANSVTKSCEILPDHQDATTKSVDATDIGQTQINNTHADENQERHGLILPKPVSGFSHTSALNSKLTINALCSPTLISSESITDGSVKAEKRKSLGHSVVYMLNSCKPEQRDNEIHGEATSPAADIKSFEQSKNLIRSSSRLAFASNKKKVEEKQTDQSTADTKVEVPISRCKLRRKTSEPVRSNPTYDMRHKASRIKRNSVPSRDTVKREKSITYFKRSRSANDTPGLIDIFKPKDVIEAKDSVDEQHESSDEHDTNLDYCSICLKDGDLVCCDVCPRSFHLDCLQLRQEDLPKGDWQCERCKQRQSKRTRFMAEISAKNSLANKCKHLISCLSNSSLSKHFQHPVDDVLNYRKIIAFPMDFSTIQRKIRRRMYEMQDGEFDLVMFASDVRLIWSNCRNFNDDDSGIVRAAELLESDFERLYASVVQFHAQNRKQLRDVSH</sequence>
<dbReference type="InterPro" id="IPR013083">
    <property type="entry name" value="Znf_RING/FYVE/PHD"/>
</dbReference>
<dbReference type="STRING" id="65357.A0A024G5F0"/>
<dbReference type="Gene3D" id="1.20.920.10">
    <property type="entry name" value="Bromodomain-like"/>
    <property type="match status" value="1"/>
</dbReference>
<evidence type="ECO:0008006" key="14">
    <source>
        <dbReference type="Google" id="ProtNLM"/>
    </source>
</evidence>